<name>A0A0M2SVA5_9BACI</name>
<keyword evidence="1" id="KW-1133">Transmembrane helix</keyword>
<dbReference type="AlphaFoldDB" id="A0A0M2SVA5"/>
<feature type="transmembrane region" description="Helical" evidence="1">
    <location>
        <begin position="21"/>
        <end position="54"/>
    </location>
</feature>
<proteinExistence type="predicted"/>
<reference evidence="2 3" key="1">
    <citation type="submission" date="2015-04" db="EMBL/GenBank/DDBJ databases">
        <title>Taxonomic description and genome sequence of Bacillus campisalis sp. nov., a novel member of the genus Bacillus isolated from solar saltern.</title>
        <authorList>
            <person name="Mathan Kumar R."/>
            <person name="Kaur G."/>
            <person name="Kumar A."/>
            <person name="Singh N.K."/>
            <person name="Kaur N."/>
            <person name="Kumar N."/>
            <person name="Mayilraj S."/>
        </authorList>
    </citation>
    <scope>NUCLEOTIDE SEQUENCE [LARGE SCALE GENOMIC DNA]</scope>
    <source>
        <strain evidence="2 3">SA2-6</strain>
    </source>
</reference>
<dbReference type="PATRIC" id="fig|1408103.3.peg.2203"/>
<evidence type="ECO:0000313" key="2">
    <source>
        <dbReference type="EMBL" id="KKK38103.1"/>
    </source>
</evidence>
<keyword evidence="1" id="KW-0812">Transmembrane</keyword>
<protein>
    <submittedName>
        <fullName evidence="2">Uncharacterized protein</fullName>
    </submittedName>
</protein>
<dbReference type="Proteomes" id="UP000034166">
    <property type="component" value="Unassembled WGS sequence"/>
</dbReference>
<comment type="caution">
    <text evidence="2">The sequence shown here is derived from an EMBL/GenBank/DDBJ whole genome shotgun (WGS) entry which is preliminary data.</text>
</comment>
<dbReference type="EMBL" id="LAYY01000009">
    <property type="protein sequence ID" value="KKK38103.1"/>
    <property type="molecule type" value="Genomic_DNA"/>
</dbReference>
<gene>
    <name evidence="2" type="ORF">WQ57_09790</name>
</gene>
<sequence>MKRPWEALQLLVVKSRLRVPLYVLTFITGIGFFFVSPELFLPTIFITLLGSLLVFESIHPDGYQSVFLGHIKPGKLRTNLSVFLIIIGISLGSFLMFIGIGVEIGRHFR</sequence>
<keyword evidence="3" id="KW-1185">Reference proteome</keyword>
<keyword evidence="1" id="KW-0472">Membrane</keyword>
<evidence type="ECO:0000256" key="1">
    <source>
        <dbReference type="SAM" id="Phobius"/>
    </source>
</evidence>
<organism evidence="2 3">
    <name type="scientific">Mesobacillus campisalis</name>
    <dbReference type="NCBI Taxonomy" id="1408103"/>
    <lineage>
        <taxon>Bacteria</taxon>
        <taxon>Bacillati</taxon>
        <taxon>Bacillota</taxon>
        <taxon>Bacilli</taxon>
        <taxon>Bacillales</taxon>
        <taxon>Bacillaceae</taxon>
        <taxon>Mesobacillus</taxon>
    </lineage>
</organism>
<evidence type="ECO:0000313" key="3">
    <source>
        <dbReference type="Proteomes" id="UP000034166"/>
    </source>
</evidence>
<feature type="transmembrane region" description="Helical" evidence="1">
    <location>
        <begin position="80"/>
        <end position="102"/>
    </location>
</feature>
<accession>A0A0M2SVA5</accession>